<gene>
    <name evidence="1" type="primary">BQ5605_C006g04027</name>
    <name evidence="1" type="ORF">BQ5605_C006G04027</name>
</gene>
<proteinExistence type="predicted"/>
<dbReference type="EMBL" id="FQNC01000044">
    <property type="protein sequence ID" value="SGY55450.1"/>
    <property type="molecule type" value="Genomic_DNA"/>
</dbReference>
<dbReference type="AlphaFoldDB" id="A0A2X0P1N4"/>
<organism evidence="1 2">
    <name type="scientific">Microbotryum silenes-dioicae</name>
    <dbReference type="NCBI Taxonomy" id="796604"/>
    <lineage>
        <taxon>Eukaryota</taxon>
        <taxon>Fungi</taxon>
        <taxon>Dikarya</taxon>
        <taxon>Basidiomycota</taxon>
        <taxon>Pucciniomycotina</taxon>
        <taxon>Microbotryomycetes</taxon>
        <taxon>Microbotryales</taxon>
        <taxon>Microbotryaceae</taxon>
        <taxon>Microbotryum</taxon>
    </lineage>
</organism>
<name>A0A2X0P1N4_9BASI</name>
<reference evidence="1 2" key="1">
    <citation type="submission" date="2016-11" db="EMBL/GenBank/DDBJ databases">
        <authorList>
            <person name="Jaros S."/>
            <person name="Januszkiewicz K."/>
            <person name="Wedrychowicz H."/>
        </authorList>
    </citation>
    <scope>NUCLEOTIDE SEQUENCE [LARGE SCALE GENOMIC DNA]</scope>
</reference>
<keyword evidence="2" id="KW-1185">Reference proteome</keyword>
<protein>
    <submittedName>
        <fullName evidence="1">BQ5605_C006g04027 protein</fullName>
    </submittedName>
</protein>
<dbReference type="Proteomes" id="UP000249464">
    <property type="component" value="Unassembled WGS sequence"/>
</dbReference>
<sequence length="126" mass="14362">MKARLSETIDDRLVEGNLGWPTDAHNTYFRDNWVLLATVCYLPSARRWFPILTTTQGINGLTPNQIATSRSDTRMRWRCTGADSACNRPDLIARVFEAKSGNKRHAGCFGDECKMNRFCFFAVLRV</sequence>
<evidence type="ECO:0000313" key="2">
    <source>
        <dbReference type="Proteomes" id="UP000249464"/>
    </source>
</evidence>
<accession>A0A2X0P1N4</accession>
<evidence type="ECO:0000313" key="1">
    <source>
        <dbReference type="EMBL" id="SGY55450.1"/>
    </source>
</evidence>